<evidence type="ECO:0000256" key="8">
    <source>
        <dbReference type="HAMAP-Rule" id="MF_03112"/>
    </source>
</evidence>
<dbReference type="GO" id="GO:0046872">
    <property type="term" value="F:metal ion binding"/>
    <property type="evidence" value="ECO:0007669"/>
    <property type="project" value="UniProtKB-KW"/>
</dbReference>
<keyword evidence="2 8" id="KW-0813">Transport</keyword>
<feature type="active site" evidence="8">
    <location>
        <position position="58"/>
    </location>
</feature>
<feature type="domain" description="ArsA/GET3 Anion-transporting ATPase-like" evidence="9">
    <location>
        <begin position="22"/>
        <end position="310"/>
    </location>
</feature>
<proteinExistence type="inferred from homology"/>
<comment type="similarity">
    <text evidence="1 8">Belongs to the arsA ATPase family.</text>
</comment>
<accession>A0AAD4MCD9</accession>
<dbReference type="PANTHER" id="PTHR10803:SF3">
    <property type="entry name" value="ATPASE GET3"/>
    <property type="match status" value="1"/>
</dbReference>
<dbReference type="HAMAP" id="MF_03112">
    <property type="entry name" value="Asna1_Get3"/>
    <property type="match status" value="1"/>
</dbReference>
<evidence type="ECO:0000256" key="5">
    <source>
        <dbReference type="ARBA" id="ARBA00022801"/>
    </source>
</evidence>
<feature type="binding site" evidence="8">
    <location>
        <position position="269"/>
    </location>
    <ligand>
        <name>Zn(2+)</name>
        <dbReference type="ChEBI" id="CHEBI:29105"/>
        <note>ligand shared between dimeric partners</note>
    </ligand>
</feature>
<feature type="binding site" evidence="8">
    <location>
        <begin position="29"/>
        <end position="36"/>
    </location>
    <ligand>
        <name>ATP</name>
        <dbReference type="ChEBI" id="CHEBI:30616"/>
    </ligand>
</feature>
<evidence type="ECO:0000256" key="2">
    <source>
        <dbReference type="ARBA" id="ARBA00022448"/>
    </source>
</evidence>
<dbReference type="Proteomes" id="UP001203297">
    <property type="component" value="Unassembled WGS sequence"/>
</dbReference>
<dbReference type="CDD" id="cd02035">
    <property type="entry name" value="ArsA"/>
    <property type="match status" value="1"/>
</dbReference>
<comment type="caution">
    <text evidence="10">The sequence shown here is derived from an EMBL/GenBank/DDBJ whole genome shotgun (WGS) entry which is preliminary data.</text>
</comment>
<keyword evidence="5 8" id="KW-0378">Hydrolase</keyword>
<comment type="subunit">
    <text evidence="8">Homodimer.</text>
</comment>
<dbReference type="EMBL" id="WTXG01000001">
    <property type="protein sequence ID" value="KAI0307535.1"/>
    <property type="molecule type" value="Genomic_DNA"/>
</dbReference>
<keyword evidence="7 8" id="KW-0067">ATP-binding</keyword>
<keyword evidence="8" id="KW-0862">Zinc</keyword>
<dbReference type="Gene3D" id="3.40.50.300">
    <property type="entry name" value="P-loop containing nucleotide triphosphate hydrolases"/>
    <property type="match status" value="1"/>
</dbReference>
<dbReference type="FunFam" id="3.40.50.300:FF:000235">
    <property type="entry name" value="ATPase ASNA1"/>
    <property type="match status" value="1"/>
</dbReference>
<evidence type="ECO:0000313" key="11">
    <source>
        <dbReference type="Proteomes" id="UP001203297"/>
    </source>
</evidence>
<evidence type="ECO:0000256" key="4">
    <source>
        <dbReference type="ARBA" id="ARBA00022741"/>
    </source>
</evidence>
<dbReference type="GO" id="GO:0043529">
    <property type="term" value="C:GET complex"/>
    <property type="evidence" value="ECO:0007669"/>
    <property type="project" value="TreeGrafter"/>
</dbReference>
<protein>
    <submittedName>
        <fullName evidence="10">Arsenical pump-driving ATPase</fullName>
    </submittedName>
</protein>
<evidence type="ECO:0000313" key="10">
    <source>
        <dbReference type="EMBL" id="KAI0307535.1"/>
    </source>
</evidence>
<dbReference type="GO" id="GO:0005524">
    <property type="term" value="F:ATP binding"/>
    <property type="evidence" value="ECO:0007669"/>
    <property type="project" value="UniProtKB-UniRule"/>
</dbReference>
<organism evidence="10 11">
    <name type="scientific">Multifurca ochricompacta</name>
    <dbReference type="NCBI Taxonomy" id="376703"/>
    <lineage>
        <taxon>Eukaryota</taxon>
        <taxon>Fungi</taxon>
        <taxon>Dikarya</taxon>
        <taxon>Basidiomycota</taxon>
        <taxon>Agaricomycotina</taxon>
        <taxon>Agaricomycetes</taxon>
        <taxon>Russulales</taxon>
        <taxon>Russulaceae</taxon>
        <taxon>Multifurca</taxon>
    </lineage>
</organism>
<dbReference type="InterPro" id="IPR027542">
    <property type="entry name" value="ATPase_ArsA/GET3_euk"/>
</dbReference>
<dbReference type="InterPro" id="IPR027417">
    <property type="entry name" value="P-loop_NTPase"/>
</dbReference>
<gene>
    <name evidence="10" type="ORF">B0F90DRAFT_1922091</name>
</gene>
<evidence type="ECO:0000256" key="7">
    <source>
        <dbReference type="ARBA" id="ARBA00022840"/>
    </source>
</evidence>
<reference evidence="10" key="1">
    <citation type="journal article" date="2022" name="New Phytol.">
        <title>Evolutionary transition to the ectomycorrhizal habit in the genomes of a hyperdiverse lineage of mushroom-forming fungi.</title>
        <authorList>
            <person name="Looney B."/>
            <person name="Miyauchi S."/>
            <person name="Morin E."/>
            <person name="Drula E."/>
            <person name="Courty P.E."/>
            <person name="Kohler A."/>
            <person name="Kuo A."/>
            <person name="LaButti K."/>
            <person name="Pangilinan J."/>
            <person name="Lipzen A."/>
            <person name="Riley R."/>
            <person name="Andreopoulos W."/>
            <person name="He G."/>
            <person name="Johnson J."/>
            <person name="Nolan M."/>
            <person name="Tritt A."/>
            <person name="Barry K.W."/>
            <person name="Grigoriev I.V."/>
            <person name="Nagy L.G."/>
            <person name="Hibbett D."/>
            <person name="Henrissat B."/>
            <person name="Matheny P.B."/>
            <person name="Labbe J."/>
            <person name="Martin F.M."/>
        </authorList>
    </citation>
    <scope>NUCLEOTIDE SEQUENCE</scope>
    <source>
        <strain evidence="10">BPL690</strain>
    </source>
</reference>
<dbReference type="Pfam" id="PF02374">
    <property type="entry name" value="ArsA_ATPase"/>
    <property type="match status" value="1"/>
</dbReference>
<sequence>MAEEFETLPPTLQNVLDQISLKWIFCGGKGGVGKTTTSCSLAIQLSQVRESVLLISTDPAHNLSDAFGQKFSKEATKVNGFDNLFAMEIDPTSAIQEMVDQSDQNGMMGTMMQDLAFAIPGVDEAMSFAEIMKHVKSMEYSVIVFDTAPTGHTLRFLSFPSVLEKALGKLSTLSGRIGPMINQMSTLMGGQVDATEDMFSKLESMRAVITEVNTQFKDPEKTTFVCVCISEFLSLYETERLVQELTTYEIDTHNIVVNQLLFPKTDSNCEHCRVRHSMQQKYLNEAHELYDEFFHIVQLPLLTEEVRGPQSSKSSARCSSNHTNQKCKLRYHVTHRYFHPRKPTVPGRPSCHLVPSCLKSYE</sequence>
<dbReference type="NCBIfam" id="TIGR00345">
    <property type="entry name" value="GET3_arsA_TRC40"/>
    <property type="match status" value="1"/>
</dbReference>
<keyword evidence="8" id="KW-0479">Metal-binding</keyword>
<evidence type="ECO:0000259" key="9">
    <source>
        <dbReference type="Pfam" id="PF02374"/>
    </source>
</evidence>
<keyword evidence="11" id="KW-1185">Reference proteome</keyword>
<keyword evidence="4 8" id="KW-0547">Nucleotide-binding</keyword>
<name>A0AAD4MCD9_9AGAM</name>
<dbReference type="SUPFAM" id="SSF52540">
    <property type="entry name" value="P-loop containing nucleoside triphosphate hydrolases"/>
    <property type="match status" value="1"/>
</dbReference>
<keyword evidence="3 8" id="KW-0963">Cytoplasm</keyword>
<keyword evidence="6 8" id="KW-0256">Endoplasmic reticulum</keyword>
<comment type="function">
    <text evidence="8">ATPase required for the post-translational delivery of tail-anchored (TA) proteins to the endoplasmic reticulum. Recognizes and selectively binds the transmembrane domain of TA proteins in the cytosol. This complex then targets to the endoplasmic reticulum by membrane-bound receptors, where the tail-anchored protein is released for insertion. This process is regulated by ATP binding and hydrolysis. ATP binding drives the homodimer towards the closed dimer state, facilitating recognition of newly synthesized TA membrane proteins. ATP hydrolysis is required for insertion. Subsequently, the homodimer reverts towards the open dimer state, lowering its affinity for the membrane-bound receptor, and returning it to the cytosol to initiate a new round of targeting.</text>
</comment>
<dbReference type="InterPro" id="IPR016300">
    <property type="entry name" value="ATPase_ArsA/GET3"/>
</dbReference>
<dbReference type="PANTHER" id="PTHR10803">
    <property type="entry name" value="ARSENICAL PUMP-DRIVING ATPASE ARSENITE-TRANSLOCATING ATPASE"/>
    <property type="match status" value="1"/>
</dbReference>
<dbReference type="InterPro" id="IPR025723">
    <property type="entry name" value="ArsA/GET3_ATPase-like"/>
</dbReference>
<dbReference type="AlphaFoldDB" id="A0AAD4MCD9"/>
<evidence type="ECO:0000256" key="1">
    <source>
        <dbReference type="ARBA" id="ARBA00011040"/>
    </source>
</evidence>
<feature type="binding site" evidence="8">
    <location>
        <position position="272"/>
    </location>
    <ligand>
        <name>Zn(2+)</name>
        <dbReference type="ChEBI" id="CHEBI:29105"/>
        <note>ligand shared between dimeric partners</note>
    </ligand>
</feature>
<feature type="binding site" evidence="8">
    <location>
        <position position="231"/>
    </location>
    <ligand>
        <name>ATP</name>
        <dbReference type="ChEBI" id="CHEBI:30616"/>
    </ligand>
</feature>
<dbReference type="GO" id="GO:0016887">
    <property type="term" value="F:ATP hydrolysis activity"/>
    <property type="evidence" value="ECO:0007669"/>
    <property type="project" value="InterPro"/>
</dbReference>
<dbReference type="GO" id="GO:0071816">
    <property type="term" value="P:tail-anchored membrane protein insertion into ER membrane"/>
    <property type="evidence" value="ECO:0007669"/>
    <property type="project" value="TreeGrafter"/>
</dbReference>
<feature type="binding site" evidence="8">
    <location>
        <position position="258"/>
    </location>
    <ligand>
        <name>ATP</name>
        <dbReference type="ChEBI" id="CHEBI:30616"/>
    </ligand>
</feature>
<comment type="subcellular location">
    <subcellularLocation>
        <location evidence="8">Cytoplasm</location>
    </subcellularLocation>
    <subcellularLocation>
        <location evidence="8">Endoplasmic reticulum</location>
    </subcellularLocation>
</comment>
<evidence type="ECO:0000256" key="3">
    <source>
        <dbReference type="ARBA" id="ARBA00022490"/>
    </source>
</evidence>
<evidence type="ECO:0000256" key="6">
    <source>
        <dbReference type="ARBA" id="ARBA00022824"/>
    </source>
</evidence>